<comment type="caution">
    <text evidence="1">The sequence shown here is derived from an EMBL/GenBank/DDBJ whole genome shotgun (WGS) entry which is preliminary data.</text>
</comment>
<protein>
    <recommendedName>
        <fullName evidence="3">Lipoprotein</fullName>
    </recommendedName>
</protein>
<reference evidence="2" key="1">
    <citation type="journal article" date="2014" name="FEMS Microbiol. Lett.">
        <title>Draft Genomic DNA Sequence of the Facultatively Methylotrophic Bacterium Acidomonas methanolica type strain MB58.</title>
        <authorList>
            <person name="Higashiura N."/>
            <person name="Hadano H."/>
            <person name="Hirakawa H."/>
            <person name="Matsutani M."/>
            <person name="Takabe S."/>
            <person name="Matsushita K."/>
            <person name="Azuma Y."/>
        </authorList>
    </citation>
    <scope>NUCLEOTIDE SEQUENCE [LARGE SCALE GENOMIC DNA]</scope>
    <source>
        <strain evidence="2">MB58</strain>
    </source>
</reference>
<accession>A0A023D230</accession>
<evidence type="ECO:0000313" key="1">
    <source>
        <dbReference type="EMBL" id="GAJ27820.1"/>
    </source>
</evidence>
<evidence type="ECO:0008006" key="3">
    <source>
        <dbReference type="Google" id="ProtNLM"/>
    </source>
</evidence>
<dbReference type="RefSeq" id="WP_042055671.1">
    <property type="nucleotide sequence ID" value="NZ_BAND01000006.1"/>
</dbReference>
<proteinExistence type="predicted"/>
<dbReference type="EMBL" id="BAND01000006">
    <property type="protein sequence ID" value="GAJ27820.1"/>
    <property type="molecule type" value="Genomic_DNA"/>
</dbReference>
<reference evidence="1 2" key="2">
    <citation type="journal article" date="2014" name="FEMS Microbiol. Lett.">
        <title>Draft genomic DNA sequence of the facultatively methylotrophic bacterium Acidomonas methanolica type strain MB58.</title>
        <authorList>
            <person name="Higashiura N."/>
            <person name="Hadano H."/>
            <person name="Hirakawa H."/>
            <person name="Matsutani M."/>
            <person name="Takabe S."/>
            <person name="Matsushita K."/>
            <person name="Azuma Y."/>
        </authorList>
    </citation>
    <scope>NUCLEOTIDE SEQUENCE [LARGE SCALE GENOMIC DNA]</scope>
    <source>
        <strain evidence="1 2">MB58</strain>
    </source>
</reference>
<dbReference type="Proteomes" id="UP000019760">
    <property type="component" value="Unassembled WGS sequence"/>
</dbReference>
<evidence type="ECO:0000313" key="2">
    <source>
        <dbReference type="Proteomes" id="UP000019760"/>
    </source>
</evidence>
<gene>
    <name evidence="1" type="ORF">Amme_006_051</name>
</gene>
<sequence length="305" mass="31860">MTRRGLPLLLLLPWALTLGGCFDMPHPFADPGNEARRLVRSNAPPARLAVPAPTGALLNDRAAALWSHDMAQAMLGQSVPAEAQAVRPGDWWLKLTATRQGENVIPHFVVITPKGQERGHADGPLLPAAPWIAGDPAVLAANAQAVAPQVAATLTGIQAAMMAADPNSLMRRPARVWFAGVTGAPGDGNVALAQAFVTSFPDPRDMLAREPKGADYTVRCVVTLADEPAGTTGHPQQRIELAWHVVAADGKEAGAATQLHEIDAHSLDHAWGDVAAVAAAEAAGGVRQIISGYSGRDHKPAPQGS</sequence>
<dbReference type="AlphaFoldDB" id="A0A023D230"/>
<dbReference type="PROSITE" id="PS51257">
    <property type="entry name" value="PROKAR_LIPOPROTEIN"/>
    <property type="match status" value="1"/>
</dbReference>
<name>A0A023D230_ACIMT</name>
<keyword evidence="2" id="KW-1185">Reference proteome</keyword>
<dbReference type="OrthoDB" id="8448536at2"/>
<organism evidence="1 2">
    <name type="scientific">Acidomonas methanolica NBRC 104435</name>
    <dbReference type="NCBI Taxonomy" id="1231351"/>
    <lineage>
        <taxon>Bacteria</taxon>
        <taxon>Pseudomonadati</taxon>
        <taxon>Pseudomonadota</taxon>
        <taxon>Alphaproteobacteria</taxon>
        <taxon>Acetobacterales</taxon>
        <taxon>Acetobacteraceae</taxon>
        <taxon>Acidomonas</taxon>
    </lineage>
</organism>